<dbReference type="PANTHER" id="PTHR31061">
    <property type="entry name" value="LD22376P"/>
    <property type="match status" value="1"/>
</dbReference>
<evidence type="ECO:0000313" key="2">
    <source>
        <dbReference type="EMBL" id="CAH9085635.1"/>
    </source>
</evidence>
<keyword evidence="1" id="KW-0472">Membrane</keyword>
<name>A0AAV0CUH3_9ASTE</name>
<proteinExistence type="predicted"/>
<comment type="caution">
    <text evidence="2">The sequence shown here is derived from an EMBL/GenBank/DDBJ whole genome shotgun (WGS) entry which is preliminary data.</text>
</comment>
<organism evidence="2 3">
    <name type="scientific">Cuscuta epithymum</name>
    <dbReference type="NCBI Taxonomy" id="186058"/>
    <lineage>
        <taxon>Eukaryota</taxon>
        <taxon>Viridiplantae</taxon>
        <taxon>Streptophyta</taxon>
        <taxon>Embryophyta</taxon>
        <taxon>Tracheophyta</taxon>
        <taxon>Spermatophyta</taxon>
        <taxon>Magnoliopsida</taxon>
        <taxon>eudicotyledons</taxon>
        <taxon>Gunneridae</taxon>
        <taxon>Pentapetalae</taxon>
        <taxon>asterids</taxon>
        <taxon>lamiids</taxon>
        <taxon>Solanales</taxon>
        <taxon>Convolvulaceae</taxon>
        <taxon>Cuscuteae</taxon>
        <taxon>Cuscuta</taxon>
        <taxon>Cuscuta subgen. Cuscuta</taxon>
    </lineage>
</organism>
<accession>A0AAV0CUH3</accession>
<dbReference type="AlphaFoldDB" id="A0AAV0CUH3"/>
<dbReference type="EMBL" id="CAMAPF010000052">
    <property type="protein sequence ID" value="CAH9085635.1"/>
    <property type="molecule type" value="Genomic_DNA"/>
</dbReference>
<evidence type="ECO:0000313" key="3">
    <source>
        <dbReference type="Proteomes" id="UP001152523"/>
    </source>
</evidence>
<dbReference type="Proteomes" id="UP001152523">
    <property type="component" value="Unassembled WGS sequence"/>
</dbReference>
<keyword evidence="1" id="KW-0812">Transmembrane</keyword>
<feature type="transmembrane region" description="Helical" evidence="1">
    <location>
        <begin position="20"/>
        <end position="44"/>
    </location>
</feature>
<keyword evidence="1" id="KW-1133">Transmembrane helix</keyword>
<reference evidence="2" key="1">
    <citation type="submission" date="2022-07" db="EMBL/GenBank/DDBJ databases">
        <authorList>
            <person name="Macas J."/>
            <person name="Novak P."/>
            <person name="Neumann P."/>
        </authorList>
    </citation>
    <scope>NUCLEOTIDE SEQUENCE</scope>
</reference>
<evidence type="ECO:0000256" key="1">
    <source>
        <dbReference type="SAM" id="Phobius"/>
    </source>
</evidence>
<feature type="non-terminal residue" evidence="2">
    <location>
        <position position="45"/>
    </location>
</feature>
<protein>
    <submittedName>
        <fullName evidence="2">Uncharacterized protein</fullName>
    </submittedName>
</protein>
<keyword evidence="3" id="KW-1185">Reference proteome</keyword>
<dbReference type="PANTHER" id="PTHR31061:SF23">
    <property type="entry name" value="OS05G0155700 PROTEIN"/>
    <property type="match status" value="1"/>
</dbReference>
<gene>
    <name evidence="2" type="ORF">CEPIT_LOCUS9433</name>
</gene>
<sequence>MVLVDDAGKAFPTINHSPWVGVTLADFVMPFFLFVVGLSVSLVFK</sequence>